<protein>
    <recommendedName>
        <fullName evidence="6">NAD(P)-binding protein</fullName>
    </recommendedName>
</protein>
<dbReference type="GO" id="GO:0016616">
    <property type="term" value="F:oxidoreductase activity, acting on the CH-OH group of donors, NAD or NADP as acceptor"/>
    <property type="evidence" value="ECO:0007669"/>
    <property type="project" value="UniProtKB-ARBA"/>
</dbReference>
<evidence type="ECO:0008006" key="6">
    <source>
        <dbReference type="Google" id="ProtNLM"/>
    </source>
</evidence>
<name>A0A1E3HMD1_9TREE</name>
<dbReference type="OrthoDB" id="9876299at2759"/>
<dbReference type="InterPro" id="IPR020904">
    <property type="entry name" value="Sc_DH/Rdtase_CS"/>
</dbReference>
<evidence type="ECO:0000256" key="3">
    <source>
        <dbReference type="ARBA" id="ARBA00023002"/>
    </source>
</evidence>
<organism evidence="4 5">
    <name type="scientific">Cryptococcus amylolentus CBS 6039</name>
    <dbReference type="NCBI Taxonomy" id="1295533"/>
    <lineage>
        <taxon>Eukaryota</taxon>
        <taxon>Fungi</taxon>
        <taxon>Dikarya</taxon>
        <taxon>Basidiomycota</taxon>
        <taxon>Agaricomycotina</taxon>
        <taxon>Tremellomycetes</taxon>
        <taxon>Tremellales</taxon>
        <taxon>Cryptococcaceae</taxon>
        <taxon>Cryptococcus</taxon>
    </lineage>
</organism>
<keyword evidence="5" id="KW-1185">Reference proteome</keyword>
<dbReference type="GO" id="GO:0050664">
    <property type="term" value="F:oxidoreductase activity, acting on NAD(P)H, oxygen as acceptor"/>
    <property type="evidence" value="ECO:0007669"/>
    <property type="project" value="TreeGrafter"/>
</dbReference>
<reference evidence="4 5" key="1">
    <citation type="submission" date="2016-06" db="EMBL/GenBank/DDBJ databases">
        <title>Evolution of pathogenesis and genome organization in the Tremellales.</title>
        <authorList>
            <person name="Cuomo C."/>
            <person name="Litvintseva A."/>
            <person name="Heitman J."/>
            <person name="Chen Y."/>
            <person name="Sun S."/>
            <person name="Springer D."/>
            <person name="Dromer F."/>
            <person name="Young S."/>
            <person name="Zeng Q."/>
            <person name="Chapman S."/>
            <person name="Gujja S."/>
            <person name="Saif S."/>
            <person name="Birren B."/>
        </authorList>
    </citation>
    <scope>NUCLEOTIDE SEQUENCE [LARGE SCALE GENOMIC DNA]</scope>
    <source>
        <strain evidence="4 5">CBS 6039</strain>
    </source>
</reference>
<dbReference type="GeneID" id="30155982"/>
<dbReference type="Pfam" id="PF00106">
    <property type="entry name" value="adh_short"/>
    <property type="match status" value="1"/>
</dbReference>
<dbReference type="EMBL" id="AWGJ01000007">
    <property type="protein sequence ID" value="ODN77500.1"/>
    <property type="molecule type" value="Genomic_DNA"/>
</dbReference>
<dbReference type="RefSeq" id="XP_018992736.1">
    <property type="nucleotide sequence ID" value="XM_019138793.1"/>
</dbReference>
<dbReference type="Gene3D" id="3.40.50.720">
    <property type="entry name" value="NAD(P)-binding Rossmann-like Domain"/>
    <property type="match status" value="1"/>
</dbReference>
<accession>A0A1E3HMD1</accession>
<dbReference type="PANTHER" id="PTHR43008">
    <property type="entry name" value="BENZIL REDUCTASE"/>
    <property type="match status" value="1"/>
</dbReference>
<dbReference type="AlphaFoldDB" id="A0A1E3HMD1"/>
<comment type="similarity">
    <text evidence="1">Belongs to the short-chain dehydrogenases/reductases (SDR) family.</text>
</comment>
<gene>
    <name evidence="4" type="ORF">L202_04673</name>
</gene>
<evidence type="ECO:0000313" key="5">
    <source>
        <dbReference type="Proteomes" id="UP000094065"/>
    </source>
</evidence>
<evidence type="ECO:0000256" key="1">
    <source>
        <dbReference type="ARBA" id="ARBA00006484"/>
    </source>
</evidence>
<dbReference type="InterPro" id="IPR002347">
    <property type="entry name" value="SDR_fam"/>
</dbReference>
<dbReference type="Proteomes" id="UP000094065">
    <property type="component" value="Unassembled WGS sequence"/>
</dbReference>
<dbReference type="SUPFAM" id="SSF51735">
    <property type="entry name" value="NAD(P)-binding Rossmann-fold domains"/>
    <property type="match status" value="1"/>
</dbReference>
<sequence length="239" mass="26045">MSTTPERKTILITGANRGVGLGVAKVYLEKGWRVVAAVRDPSKMPKLEGEVVVVKIDSESTTDPFDAVEELKTKHNIHRLNTVFANAGATPTPALLVDTTPDQLDFMLATNVRGPLMLFRAVRPLLTDDDKFVGAGSDLGIMTGNLYKPYLGVYGTTKAAITYLMRGLHHEEPKLMVFSLHPGFLDTDLGNAGAAMSGLDAPPEKLSVAAPAIYELFENATKEETSEYMWKYDGTKLPF</sequence>
<dbReference type="InterPro" id="IPR036291">
    <property type="entry name" value="NAD(P)-bd_dom_sf"/>
</dbReference>
<dbReference type="PROSITE" id="PS00061">
    <property type="entry name" value="ADH_SHORT"/>
    <property type="match status" value="1"/>
</dbReference>
<evidence type="ECO:0000313" key="4">
    <source>
        <dbReference type="EMBL" id="ODN77500.1"/>
    </source>
</evidence>
<keyword evidence="3" id="KW-0560">Oxidoreductase</keyword>
<keyword evidence="2" id="KW-0521">NADP</keyword>
<dbReference type="PRINTS" id="PR00081">
    <property type="entry name" value="GDHRDH"/>
</dbReference>
<proteinExistence type="inferred from homology"/>
<comment type="caution">
    <text evidence="4">The sequence shown here is derived from an EMBL/GenBank/DDBJ whole genome shotgun (WGS) entry which is preliminary data.</text>
</comment>
<dbReference type="PANTHER" id="PTHR43008:SF4">
    <property type="entry name" value="CHAIN DEHYDROGENASE, PUTATIVE (AFU_ORTHOLOGUE AFUA_4G08710)-RELATED"/>
    <property type="match status" value="1"/>
</dbReference>
<evidence type="ECO:0000256" key="2">
    <source>
        <dbReference type="ARBA" id="ARBA00022857"/>
    </source>
</evidence>